<dbReference type="OrthoDB" id="2355621at2759"/>
<dbReference type="AlphaFoldDB" id="A0A1X2G7H8"/>
<name>A0A1X2G7H8_9FUNG</name>
<keyword evidence="3" id="KW-1185">Reference proteome</keyword>
<gene>
    <name evidence="2" type="ORF">DM01DRAFT_1377443</name>
</gene>
<feature type="compositionally biased region" description="Polar residues" evidence="1">
    <location>
        <begin position="10"/>
        <end position="22"/>
    </location>
</feature>
<protein>
    <submittedName>
        <fullName evidence="2">Uncharacterized protein</fullName>
    </submittedName>
</protein>
<sequence length="72" mass="7837">MKNKLAKRMTPNSSPSNSTHESQGIAPMSANTKFLKDPFRTSRSPDVVGRFVDPMGARTSYHSGYDCTNTGA</sequence>
<feature type="region of interest" description="Disordered" evidence="1">
    <location>
        <begin position="1"/>
        <end position="72"/>
    </location>
</feature>
<feature type="compositionally biased region" description="Polar residues" evidence="1">
    <location>
        <begin position="60"/>
        <end position="72"/>
    </location>
</feature>
<dbReference type="Proteomes" id="UP000242146">
    <property type="component" value="Unassembled WGS sequence"/>
</dbReference>
<evidence type="ECO:0000313" key="2">
    <source>
        <dbReference type="EMBL" id="ORX47046.1"/>
    </source>
</evidence>
<dbReference type="EMBL" id="MCGT01000035">
    <property type="protein sequence ID" value="ORX47046.1"/>
    <property type="molecule type" value="Genomic_DNA"/>
</dbReference>
<proteinExistence type="predicted"/>
<comment type="caution">
    <text evidence="2">The sequence shown here is derived from an EMBL/GenBank/DDBJ whole genome shotgun (WGS) entry which is preliminary data.</text>
</comment>
<accession>A0A1X2G7H8</accession>
<reference evidence="2 3" key="1">
    <citation type="submission" date="2016-07" db="EMBL/GenBank/DDBJ databases">
        <title>Pervasive Adenine N6-methylation of Active Genes in Fungi.</title>
        <authorList>
            <consortium name="DOE Joint Genome Institute"/>
            <person name="Mondo S.J."/>
            <person name="Dannebaum R.O."/>
            <person name="Kuo R.C."/>
            <person name="Labutti K."/>
            <person name="Haridas S."/>
            <person name="Kuo A."/>
            <person name="Salamov A."/>
            <person name="Ahrendt S.R."/>
            <person name="Lipzen A."/>
            <person name="Sullivan W."/>
            <person name="Andreopoulos W.B."/>
            <person name="Clum A."/>
            <person name="Lindquist E."/>
            <person name="Daum C."/>
            <person name="Ramamoorthy G.K."/>
            <person name="Gryganskyi A."/>
            <person name="Culley D."/>
            <person name="Magnuson J.K."/>
            <person name="James T.Y."/>
            <person name="O'Malley M.A."/>
            <person name="Stajich J.E."/>
            <person name="Spatafora J.W."/>
            <person name="Visel A."/>
            <person name="Grigoriev I.V."/>
        </authorList>
    </citation>
    <scope>NUCLEOTIDE SEQUENCE [LARGE SCALE GENOMIC DNA]</scope>
    <source>
        <strain evidence="2 3">NRRL 3301</strain>
    </source>
</reference>
<organism evidence="2 3">
    <name type="scientific">Hesseltinella vesiculosa</name>
    <dbReference type="NCBI Taxonomy" id="101127"/>
    <lineage>
        <taxon>Eukaryota</taxon>
        <taxon>Fungi</taxon>
        <taxon>Fungi incertae sedis</taxon>
        <taxon>Mucoromycota</taxon>
        <taxon>Mucoromycotina</taxon>
        <taxon>Mucoromycetes</taxon>
        <taxon>Mucorales</taxon>
        <taxon>Cunninghamellaceae</taxon>
        <taxon>Hesseltinella</taxon>
    </lineage>
</organism>
<evidence type="ECO:0000313" key="3">
    <source>
        <dbReference type="Proteomes" id="UP000242146"/>
    </source>
</evidence>
<evidence type="ECO:0000256" key="1">
    <source>
        <dbReference type="SAM" id="MobiDB-lite"/>
    </source>
</evidence>